<feature type="domain" description="RagB/SusD" evidence="6">
    <location>
        <begin position="361"/>
        <end position="459"/>
    </location>
</feature>
<dbReference type="GO" id="GO:0009279">
    <property type="term" value="C:cell outer membrane"/>
    <property type="evidence" value="ECO:0007669"/>
    <property type="project" value="UniProtKB-SubCell"/>
</dbReference>
<name>H8KUW0_SOLCM</name>
<protein>
    <submittedName>
        <fullName evidence="8">RagB/SusD family protein</fullName>
    </submittedName>
</protein>
<keyword evidence="3" id="KW-0732">Signal</keyword>
<evidence type="ECO:0000313" key="9">
    <source>
        <dbReference type="Proteomes" id="UP000007590"/>
    </source>
</evidence>
<dbReference type="InterPro" id="IPR033985">
    <property type="entry name" value="SusD-like_N"/>
</dbReference>
<comment type="similarity">
    <text evidence="2">Belongs to the SusD family.</text>
</comment>
<dbReference type="SUPFAM" id="SSF48452">
    <property type="entry name" value="TPR-like"/>
    <property type="match status" value="1"/>
</dbReference>
<dbReference type="STRING" id="929556.Solca_2626"/>
<dbReference type="HOGENOM" id="CLU_015553_2_0_10"/>
<feature type="domain" description="SusD-like N-terminal" evidence="7">
    <location>
        <begin position="24"/>
        <end position="239"/>
    </location>
</feature>
<dbReference type="AlphaFoldDB" id="H8KUW0"/>
<evidence type="ECO:0000256" key="2">
    <source>
        <dbReference type="ARBA" id="ARBA00006275"/>
    </source>
</evidence>
<accession>H8KUW0</accession>
<gene>
    <name evidence="8" type="ordered locus">Solca_2626</name>
</gene>
<keyword evidence="4" id="KW-0472">Membrane</keyword>
<dbReference type="Gene3D" id="1.25.40.390">
    <property type="match status" value="1"/>
</dbReference>
<organism evidence="8 9">
    <name type="scientific">Solitalea canadensis (strain ATCC 29591 / DSM 3403 / JCM 21819 / LMG 8368 / NBRC 15130 / NCIMB 12057 / USAM 9D)</name>
    <name type="common">Flexibacter canadensis</name>
    <dbReference type="NCBI Taxonomy" id="929556"/>
    <lineage>
        <taxon>Bacteria</taxon>
        <taxon>Pseudomonadati</taxon>
        <taxon>Bacteroidota</taxon>
        <taxon>Sphingobacteriia</taxon>
        <taxon>Sphingobacteriales</taxon>
        <taxon>Sphingobacteriaceae</taxon>
        <taxon>Solitalea</taxon>
    </lineage>
</organism>
<dbReference type="Pfam" id="PF07980">
    <property type="entry name" value="SusD_RagB"/>
    <property type="match status" value="1"/>
</dbReference>
<evidence type="ECO:0000259" key="6">
    <source>
        <dbReference type="Pfam" id="PF07980"/>
    </source>
</evidence>
<evidence type="ECO:0000259" key="7">
    <source>
        <dbReference type="Pfam" id="PF14322"/>
    </source>
</evidence>
<comment type="subcellular location">
    <subcellularLocation>
        <location evidence="1">Cell outer membrane</location>
    </subcellularLocation>
</comment>
<dbReference type="Pfam" id="PF14322">
    <property type="entry name" value="SusD-like_3"/>
    <property type="match status" value="1"/>
</dbReference>
<evidence type="ECO:0000256" key="4">
    <source>
        <dbReference type="ARBA" id="ARBA00023136"/>
    </source>
</evidence>
<sequence length="481" mass="54678">MKKKYIQIIAFSLALMIGNTGCKDFLNELPDSRVSPQSVEDYQAMIVPAYPQANYVFTELMTDNLKYYDYPSFNQPTLVSWLKPFYTWSDGYDLNLPIGPEKSWQSYYNNINVANVAIEGLNNITKDSPLKRSVLGEAYLVRAYCHFMLVNLFAKHYDPATASTDLGVPYKQEVGNAQQEDFPRETVAKVYEYIESDLQSGIELINDDLISTSTSVEGNTKKYHFSKAAAYAFLSRVKLYKGEWEACIEASDKALVLNSSVRDLVTDYNNFLPGKNDFVGFRYDYASNAKSNILLMSQTVEYNSYNSSGFYANEFKELFLPDDYRGKIYAFTTNTTPNWGVLKFIGAGQRASTIIEFSVEEVLLNQAEAYVKAKAPNYNAAIANINKILAKRYSPFTALTATEMSKAGDLKKVLSDRIITERRLEFAYEGLRWFDIKRLKLSVEHTTQIGTETLQSDDLRYAIQIPFMELAVNKAMVKNPR</sequence>
<dbReference type="KEGG" id="scn:Solca_2626"/>
<dbReference type="InterPro" id="IPR012944">
    <property type="entry name" value="SusD_RagB_dom"/>
</dbReference>
<dbReference type="EMBL" id="CP003349">
    <property type="protein sequence ID" value="AFD07660.1"/>
    <property type="molecule type" value="Genomic_DNA"/>
</dbReference>
<keyword evidence="9" id="KW-1185">Reference proteome</keyword>
<evidence type="ECO:0000313" key="8">
    <source>
        <dbReference type="EMBL" id="AFD07660.1"/>
    </source>
</evidence>
<reference evidence="8" key="1">
    <citation type="submission" date="2012-02" db="EMBL/GenBank/DDBJ databases">
        <title>The complete genome of Solitalea canadensis DSM 3403.</title>
        <authorList>
            <consortium name="US DOE Joint Genome Institute (JGI-PGF)"/>
            <person name="Lucas S."/>
            <person name="Copeland A."/>
            <person name="Lapidus A."/>
            <person name="Glavina del Rio T."/>
            <person name="Dalin E."/>
            <person name="Tice H."/>
            <person name="Bruce D."/>
            <person name="Goodwin L."/>
            <person name="Pitluck S."/>
            <person name="Peters L."/>
            <person name="Ovchinnikova G."/>
            <person name="Lu M."/>
            <person name="Kyrpides N."/>
            <person name="Mavromatis K."/>
            <person name="Ivanova N."/>
            <person name="Brettin T."/>
            <person name="Detter J.C."/>
            <person name="Han C."/>
            <person name="Larimer F."/>
            <person name="Land M."/>
            <person name="Hauser L."/>
            <person name="Markowitz V."/>
            <person name="Cheng J.-F."/>
            <person name="Hugenholtz P."/>
            <person name="Woyke T."/>
            <person name="Wu D."/>
            <person name="Spring S."/>
            <person name="Schroeder M."/>
            <person name="Kopitz M."/>
            <person name="Brambilla E."/>
            <person name="Klenk H.-P."/>
            <person name="Eisen J.A."/>
        </authorList>
    </citation>
    <scope>NUCLEOTIDE SEQUENCE</scope>
    <source>
        <strain evidence="8">DSM 3403</strain>
    </source>
</reference>
<dbReference type="eggNOG" id="COG1834">
    <property type="taxonomic scope" value="Bacteria"/>
</dbReference>
<dbReference type="Proteomes" id="UP000007590">
    <property type="component" value="Chromosome"/>
</dbReference>
<evidence type="ECO:0000256" key="3">
    <source>
        <dbReference type="ARBA" id="ARBA00022729"/>
    </source>
</evidence>
<dbReference type="InterPro" id="IPR011990">
    <property type="entry name" value="TPR-like_helical_dom_sf"/>
</dbReference>
<dbReference type="RefSeq" id="WP_014680887.1">
    <property type="nucleotide sequence ID" value="NC_017770.1"/>
</dbReference>
<evidence type="ECO:0000256" key="1">
    <source>
        <dbReference type="ARBA" id="ARBA00004442"/>
    </source>
</evidence>
<keyword evidence="5" id="KW-0998">Cell outer membrane</keyword>
<proteinExistence type="inferred from homology"/>
<dbReference type="OrthoDB" id="1094477at2"/>
<evidence type="ECO:0000256" key="5">
    <source>
        <dbReference type="ARBA" id="ARBA00023237"/>
    </source>
</evidence>